<reference evidence="1" key="1">
    <citation type="submission" date="2018-01" db="EMBL/GenBank/DDBJ databases">
        <authorList>
            <person name="Gaut B.S."/>
            <person name="Morton B.R."/>
            <person name="Clegg M.T."/>
            <person name="Duvall M.R."/>
        </authorList>
    </citation>
    <scope>NUCLEOTIDE SEQUENCE</scope>
    <source>
        <strain evidence="1">Cupriavidus taiwanensis STM 8555</strain>
    </source>
</reference>
<proteinExistence type="predicted"/>
<gene>
    <name evidence="1" type="ORF">CBM2612_P0230</name>
</gene>
<keyword evidence="1" id="KW-0614">Plasmid</keyword>
<accession>A0A375FHQ8</accession>
<sequence length="73" mass="8182">MYVCYCITLFFGLTAYCVRVCVTVPERLYIAICPTEAPEFGCSYKVHNFSFVDQIDINRGCTSSTIGKVRGIP</sequence>
<organism evidence="1">
    <name type="scientific">Cupriavidus taiwanensis</name>
    <dbReference type="NCBI Taxonomy" id="164546"/>
    <lineage>
        <taxon>Bacteria</taxon>
        <taxon>Pseudomonadati</taxon>
        <taxon>Pseudomonadota</taxon>
        <taxon>Betaproteobacteria</taxon>
        <taxon>Burkholderiales</taxon>
        <taxon>Burkholderiaceae</taxon>
        <taxon>Cupriavidus</taxon>
    </lineage>
</organism>
<evidence type="ECO:0000313" key="1">
    <source>
        <dbReference type="EMBL" id="SPD48885.1"/>
    </source>
</evidence>
<dbReference type="EMBL" id="LT984809">
    <property type="protein sequence ID" value="SPD48885.1"/>
    <property type="molecule type" value="Genomic_DNA"/>
</dbReference>
<protein>
    <submittedName>
        <fullName evidence="1">Uncharacterized protein</fullName>
    </submittedName>
</protein>
<name>A0A375FHQ8_9BURK</name>
<dbReference type="AlphaFoldDB" id="A0A375FHQ8"/>
<geneLocation type="plasmid" evidence="1">
    <name>I</name>
</geneLocation>